<sequence length="133" mass="14953">MIKIKGDTMVKSFLCKECSNKCIMSIDIYGENGEYVEIKGHKCEKGIEYAKKEKENNKDIFTTIVRIKGSDNYNVVPVKSSKPIDKSLWVDCSKALSMLHVGAPIKVGDVVCHNLLNTGVDIVCTKNIEKYKY</sequence>
<protein>
    <submittedName>
        <fullName evidence="1">Conserved protein</fullName>
    </submittedName>
</protein>
<dbReference type="AlphaFoldDB" id="Q899T5"/>
<dbReference type="HOGENOM" id="CLU_148086_0_0_9"/>
<dbReference type="PANTHER" id="PTHR39450:SF1">
    <property type="entry name" value="DUF1667 DOMAIN-CONTAINING PROTEIN"/>
    <property type="match status" value="1"/>
</dbReference>
<evidence type="ECO:0000313" key="1">
    <source>
        <dbReference type="EMBL" id="AAO34736.1"/>
    </source>
</evidence>
<dbReference type="Gene3D" id="3.10.530.10">
    <property type="entry name" value="CPE0013-like"/>
    <property type="match status" value="1"/>
</dbReference>
<dbReference type="Pfam" id="PF07892">
    <property type="entry name" value="DUF1667"/>
    <property type="match status" value="1"/>
</dbReference>
<dbReference type="Proteomes" id="UP000001412">
    <property type="component" value="Chromosome"/>
</dbReference>
<keyword evidence="2" id="KW-1185">Reference proteome</keyword>
<dbReference type="InterPro" id="IPR012460">
    <property type="entry name" value="DUF1667"/>
</dbReference>
<dbReference type="PANTHER" id="PTHR39450">
    <property type="entry name" value="MOLYBDOPTERIN OXIDOREDUCTASE, 4FE-4S CLUSTER-BINDING SUBUNIT"/>
    <property type="match status" value="1"/>
</dbReference>
<organism evidence="1 2">
    <name type="scientific">Clostridium tetani (strain Massachusetts / E88)</name>
    <dbReference type="NCBI Taxonomy" id="212717"/>
    <lineage>
        <taxon>Bacteria</taxon>
        <taxon>Bacillati</taxon>
        <taxon>Bacillota</taxon>
        <taxon>Clostridia</taxon>
        <taxon>Eubacteriales</taxon>
        <taxon>Clostridiaceae</taxon>
        <taxon>Clostridium</taxon>
    </lineage>
</organism>
<dbReference type="InterPro" id="IPR036593">
    <property type="entry name" value="CPE0013-like_sf"/>
</dbReference>
<name>Q899T5_CLOTE</name>
<accession>Q899T5</accession>
<dbReference type="SUPFAM" id="SSF160148">
    <property type="entry name" value="CPE0013-like"/>
    <property type="match status" value="1"/>
</dbReference>
<gene>
    <name evidence="1" type="ordered locus">CTC_00082</name>
</gene>
<dbReference type="STRING" id="212717.CTC_00082"/>
<dbReference type="EMBL" id="AE015927">
    <property type="protein sequence ID" value="AAO34736.1"/>
    <property type="molecule type" value="Genomic_DNA"/>
</dbReference>
<reference evidence="1 2" key="1">
    <citation type="journal article" date="2003" name="Proc. Natl. Acad. Sci. U.S.A.">
        <title>The genome sequence of Clostridium tetani, the causative agent of tetanus disease.</title>
        <authorList>
            <person name="Brueggemann H."/>
            <person name="Baumer S."/>
            <person name="Fricke W.F."/>
            <person name="Wiezer A."/>
            <person name="Liesegang H."/>
            <person name="Decker I."/>
            <person name="Herzberg C."/>
            <person name="Martinez-Arias R."/>
            <person name="Merkl R."/>
            <person name="Henne A."/>
            <person name="Gottschalk G."/>
        </authorList>
    </citation>
    <scope>NUCLEOTIDE SEQUENCE [LARGE SCALE GENOMIC DNA]</scope>
    <source>
        <strain evidence="2">Massachusetts / E88</strain>
    </source>
</reference>
<dbReference type="KEGG" id="ctc:CTC_00082"/>
<evidence type="ECO:0000313" key="2">
    <source>
        <dbReference type="Proteomes" id="UP000001412"/>
    </source>
</evidence>
<proteinExistence type="predicted"/>